<dbReference type="GO" id="GO:0008967">
    <property type="term" value="F:phosphoglycolate phosphatase activity"/>
    <property type="evidence" value="ECO:0007669"/>
    <property type="project" value="TreeGrafter"/>
</dbReference>
<organism evidence="1 2">
    <name type="scientific">Pelolinea submarina</name>
    <dbReference type="NCBI Taxonomy" id="913107"/>
    <lineage>
        <taxon>Bacteria</taxon>
        <taxon>Bacillati</taxon>
        <taxon>Chloroflexota</taxon>
        <taxon>Anaerolineae</taxon>
        <taxon>Anaerolineales</taxon>
        <taxon>Anaerolineaceae</taxon>
        <taxon>Pelolinea</taxon>
    </lineage>
</organism>
<dbReference type="GO" id="GO:0006281">
    <property type="term" value="P:DNA repair"/>
    <property type="evidence" value="ECO:0007669"/>
    <property type="project" value="TreeGrafter"/>
</dbReference>
<dbReference type="EMBL" id="QUMS01000002">
    <property type="protein sequence ID" value="REG08484.1"/>
    <property type="molecule type" value="Genomic_DNA"/>
</dbReference>
<dbReference type="Gene3D" id="1.10.150.240">
    <property type="entry name" value="Putative phosphatase, domain 2"/>
    <property type="match status" value="1"/>
</dbReference>
<gene>
    <name evidence="1" type="ORF">DFR64_1851</name>
</gene>
<dbReference type="NCBIfam" id="TIGR01549">
    <property type="entry name" value="HAD-SF-IA-v1"/>
    <property type="match status" value="1"/>
</dbReference>
<name>A0A347ZNK0_9CHLR</name>
<dbReference type="GO" id="GO:0005829">
    <property type="term" value="C:cytosol"/>
    <property type="evidence" value="ECO:0007669"/>
    <property type="project" value="TreeGrafter"/>
</dbReference>
<dbReference type="OrthoDB" id="9792518at2"/>
<dbReference type="Proteomes" id="UP000256388">
    <property type="component" value="Unassembled WGS sequence"/>
</dbReference>
<dbReference type="InterPro" id="IPR023198">
    <property type="entry name" value="PGP-like_dom2"/>
</dbReference>
<dbReference type="SFLD" id="SFLDS00003">
    <property type="entry name" value="Haloacid_Dehalogenase"/>
    <property type="match status" value="1"/>
</dbReference>
<dbReference type="InterPro" id="IPR041492">
    <property type="entry name" value="HAD_2"/>
</dbReference>
<dbReference type="SFLD" id="SFLDG01129">
    <property type="entry name" value="C1.5:_HAD__Beta-PGM__Phosphata"/>
    <property type="match status" value="1"/>
</dbReference>
<protein>
    <submittedName>
        <fullName evidence="1">Phosphoglycolate phosphatase</fullName>
    </submittedName>
</protein>
<dbReference type="RefSeq" id="WP_116225138.1">
    <property type="nucleotide sequence ID" value="NZ_AP018437.1"/>
</dbReference>
<keyword evidence="2" id="KW-1185">Reference proteome</keyword>
<dbReference type="InterPro" id="IPR023214">
    <property type="entry name" value="HAD_sf"/>
</dbReference>
<dbReference type="SUPFAM" id="SSF56784">
    <property type="entry name" value="HAD-like"/>
    <property type="match status" value="1"/>
</dbReference>
<comment type="caution">
    <text evidence="1">The sequence shown here is derived from an EMBL/GenBank/DDBJ whole genome shotgun (WGS) entry which is preliminary data.</text>
</comment>
<dbReference type="InterPro" id="IPR006439">
    <property type="entry name" value="HAD-SF_hydro_IA"/>
</dbReference>
<reference evidence="1 2" key="1">
    <citation type="submission" date="2018-08" db="EMBL/GenBank/DDBJ databases">
        <title>Genomic Encyclopedia of Type Strains, Phase IV (KMG-IV): sequencing the most valuable type-strain genomes for metagenomic binning, comparative biology and taxonomic classification.</title>
        <authorList>
            <person name="Goeker M."/>
        </authorList>
    </citation>
    <scope>NUCLEOTIDE SEQUENCE [LARGE SCALE GENOMIC DNA]</scope>
    <source>
        <strain evidence="1 2">DSM 23923</strain>
    </source>
</reference>
<dbReference type="PANTHER" id="PTHR43434">
    <property type="entry name" value="PHOSPHOGLYCOLATE PHOSPHATASE"/>
    <property type="match status" value="1"/>
</dbReference>
<proteinExistence type="predicted"/>
<sequence length="235" mass="26565">MRTGARLNPDLIRAIIFDIDGTLSDSDDQMVAKVEQLLRPLRGMLSDVGRHATARWLVMAAESPGNFLYNLADRLSLDSFLIKQLDRASQKRKQRIKKYWIIPGVAEMLERFAQRLPLAVVSARDEHSSLAFIQQFHLEPYFRVIVTSQTCEHTKPFPDPLLYAARQMQVAPENCLMVGDTTVDMRAARLAGMQAIGVLCGFGRQRELLRAGAHEILDSTAELLDFLENKLKREG</sequence>
<dbReference type="InterPro" id="IPR050155">
    <property type="entry name" value="HAD-like_hydrolase_sf"/>
</dbReference>
<evidence type="ECO:0000313" key="2">
    <source>
        <dbReference type="Proteomes" id="UP000256388"/>
    </source>
</evidence>
<dbReference type="PANTHER" id="PTHR43434:SF1">
    <property type="entry name" value="PHOSPHOGLYCOLATE PHOSPHATASE"/>
    <property type="match status" value="1"/>
</dbReference>
<dbReference type="Pfam" id="PF13419">
    <property type="entry name" value="HAD_2"/>
    <property type="match status" value="1"/>
</dbReference>
<evidence type="ECO:0000313" key="1">
    <source>
        <dbReference type="EMBL" id="REG08484.1"/>
    </source>
</evidence>
<dbReference type="NCBIfam" id="TIGR01509">
    <property type="entry name" value="HAD-SF-IA-v3"/>
    <property type="match status" value="1"/>
</dbReference>
<accession>A0A347ZNK0</accession>
<dbReference type="AlphaFoldDB" id="A0A347ZNK0"/>
<dbReference type="InterPro" id="IPR036412">
    <property type="entry name" value="HAD-like_sf"/>
</dbReference>
<dbReference type="Gene3D" id="3.40.50.1000">
    <property type="entry name" value="HAD superfamily/HAD-like"/>
    <property type="match status" value="1"/>
</dbReference>
<dbReference type="SFLD" id="SFLDG01135">
    <property type="entry name" value="C1.5.6:_HAD__Beta-PGM__Phospha"/>
    <property type="match status" value="1"/>
</dbReference>